<dbReference type="STRING" id="185761.SAMN05660282_00373"/>
<protein>
    <submittedName>
        <fullName evidence="2">Beta-lactamase superfamily domain-containing protein</fullName>
    </submittedName>
</protein>
<dbReference type="PANTHER" id="PTHR46018:SF4">
    <property type="entry name" value="METALLO-HYDROLASE YHFI-RELATED"/>
    <property type="match status" value="1"/>
</dbReference>
<feature type="domain" description="Metallo-beta-lactamase" evidence="1">
    <location>
        <begin position="34"/>
        <end position="225"/>
    </location>
</feature>
<name>A0A1I2QB21_9CORY</name>
<proteinExistence type="predicted"/>
<dbReference type="Proteomes" id="UP000199065">
    <property type="component" value="Unassembled WGS sequence"/>
</dbReference>
<dbReference type="SUPFAM" id="SSF56281">
    <property type="entry name" value="Metallo-hydrolase/oxidoreductase"/>
    <property type="match status" value="1"/>
</dbReference>
<dbReference type="Pfam" id="PF12706">
    <property type="entry name" value="Lactamase_B_2"/>
    <property type="match status" value="1"/>
</dbReference>
<organism evidence="2 3">
    <name type="scientific">Corynebacterium spheniscorum</name>
    <dbReference type="NCBI Taxonomy" id="185761"/>
    <lineage>
        <taxon>Bacteria</taxon>
        <taxon>Bacillati</taxon>
        <taxon>Actinomycetota</taxon>
        <taxon>Actinomycetes</taxon>
        <taxon>Mycobacteriales</taxon>
        <taxon>Corynebacteriaceae</taxon>
        <taxon>Corynebacterium</taxon>
    </lineage>
</organism>
<dbReference type="AlphaFoldDB" id="A0A1I2QB21"/>
<evidence type="ECO:0000313" key="3">
    <source>
        <dbReference type="Proteomes" id="UP000199065"/>
    </source>
</evidence>
<gene>
    <name evidence="2" type="ORF">SAMN05660282_00373</name>
</gene>
<dbReference type="RefSeq" id="WP_092283884.1">
    <property type="nucleotide sequence ID" value="NZ_FOPJ01000002.1"/>
</dbReference>
<dbReference type="InterPro" id="IPR001279">
    <property type="entry name" value="Metallo-B-lactamas"/>
</dbReference>
<keyword evidence="3" id="KW-1185">Reference proteome</keyword>
<sequence>MKLSILGSSGSLGAPGNPASGYLLSGSLADARPLLLDIGPGVLAAMQVTINPADVHVLLSHLHADHCLDFPSLLVWRRYHPTLFAREKCYFLGPKNAPVHLGRLSADDPEGVDDVSDTFIFNAHQAHVPVELEGYRVTPFPAVHPIEAYSLRVEEIATGQVVAYSGDTAWTDELVECARDADLFLCEATWGESCEGKAPDMHICGVEAGRAARLAGVKHLVLIHIPPWVDAHRVVEAARQEYEGPITLGLPGTAVEVTA</sequence>
<evidence type="ECO:0000259" key="1">
    <source>
        <dbReference type="Pfam" id="PF12706"/>
    </source>
</evidence>
<evidence type="ECO:0000313" key="2">
    <source>
        <dbReference type="EMBL" id="SFG25602.1"/>
    </source>
</evidence>
<accession>A0A1I2QB21</accession>
<dbReference type="EMBL" id="FOPJ01000002">
    <property type="protein sequence ID" value="SFG25602.1"/>
    <property type="molecule type" value="Genomic_DNA"/>
</dbReference>
<dbReference type="PANTHER" id="PTHR46018">
    <property type="entry name" value="ZINC PHOSPHODIESTERASE ELAC PROTEIN 1"/>
    <property type="match status" value="1"/>
</dbReference>
<dbReference type="CDD" id="cd07716">
    <property type="entry name" value="RNaseZ_short-form-like_MBL-fold"/>
    <property type="match status" value="1"/>
</dbReference>
<dbReference type="InterPro" id="IPR036866">
    <property type="entry name" value="RibonucZ/Hydroxyglut_hydro"/>
</dbReference>
<dbReference type="GO" id="GO:0042781">
    <property type="term" value="F:3'-tRNA processing endoribonuclease activity"/>
    <property type="evidence" value="ECO:0007669"/>
    <property type="project" value="TreeGrafter"/>
</dbReference>
<dbReference type="OrthoDB" id="9800940at2"/>
<dbReference type="Gene3D" id="3.60.15.10">
    <property type="entry name" value="Ribonuclease Z/Hydroxyacylglutathione hydrolase-like"/>
    <property type="match status" value="1"/>
</dbReference>
<reference evidence="2 3" key="1">
    <citation type="submission" date="2016-10" db="EMBL/GenBank/DDBJ databases">
        <authorList>
            <person name="de Groot N.N."/>
        </authorList>
    </citation>
    <scope>NUCLEOTIDE SEQUENCE [LARGE SCALE GENOMIC DNA]</scope>
    <source>
        <strain>J11</strain>
        <strain evidence="3">PG 39</strain>
    </source>
</reference>